<protein>
    <submittedName>
        <fullName evidence="3">Dysbindin</fullName>
    </submittedName>
</protein>
<feature type="compositionally biased region" description="Basic and acidic residues" evidence="2">
    <location>
        <begin position="207"/>
        <end position="219"/>
    </location>
</feature>
<evidence type="ECO:0000256" key="2">
    <source>
        <dbReference type="SAM" id="MobiDB-lite"/>
    </source>
</evidence>
<dbReference type="PANTHER" id="PTHR16294:SF6">
    <property type="entry name" value="DYNAMIN N-TERMINAL DOMAIN-CONTAINING PROTEIN"/>
    <property type="match status" value="1"/>
</dbReference>
<dbReference type="GO" id="GO:0005737">
    <property type="term" value="C:cytoplasm"/>
    <property type="evidence" value="ECO:0007669"/>
    <property type="project" value="InterPro"/>
</dbReference>
<dbReference type="AlphaFoldDB" id="A0A8J4XLZ2"/>
<dbReference type="OrthoDB" id="2445127at2759"/>
<name>A0A8J4XLZ2_CHIOP</name>
<dbReference type="EMBL" id="JACEEZ010024439">
    <property type="protein sequence ID" value="KAG0710202.1"/>
    <property type="molecule type" value="Genomic_DNA"/>
</dbReference>
<gene>
    <name evidence="3" type="primary">Dysb</name>
    <name evidence="3" type="ORF">GWK47_002582</name>
</gene>
<accession>A0A8J4XLZ2</accession>
<keyword evidence="4" id="KW-1185">Reference proteome</keyword>
<evidence type="ECO:0000313" key="3">
    <source>
        <dbReference type="EMBL" id="KAG0710202.1"/>
    </source>
</evidence>
<dbReference type="InterPro" id="IPR007531">
    <property type="entry name" value="Dysbindin"/>
</dbReference>
<evidence type="ECO:0000313" key="4">
    <source>
        <dbReference type="Proteomes" id="UP000770661"/>
    </source>
</evidence>
<dbReference type="Proteomes" id="UP000770661">
    <property type="component" value="Unassembled WGS sequence"/>
</dbReference>
<evidence type="ECO:0000256" key="1">
    <source>
        <dbReference type="ARBA" id="ARBA00008686"/>
    </source>
</evidence>
<feature type="compositionally biased region" description="Acidic residues" evidence="2">
    <location>
        <begin position="231"/>
        <end position="248"/>
    </location>
</feature>
<organism evidence="3 4">
    <name type="scientific">Chionoecetes opilio</name>
    <name type="common">Atlantic snow crab</name>
    <name type="synonym">Cancer opilio</name>
    <dbReference type="NCBI Taxonomy" id="41210"/>
    <lineage>
        <taxon>Eukaryota</taxon>
        <taxon>Metazoa</taxon>
        <taxon>Ecdysozoa</taxon>
        <taxon>Arthropoda</taxon>
        <taxon>Crustacea</taxon>
        <taxon>Multicrustacea</taxon>
        <taxon>Malacostraca</taxon>
        <taxon>Eumalacostraca</taxon>
        <taxon>Eucarida</taxon>
        <taxon>Decapoda</taxon>
        <taxon>Pleocyemata</taxon>
        <taxon>Brachyura</taxon>
        <taxon>Eubrachyura</taxon>
        <taxon>Majoidea</taxon>
        <taxon>Majidae</taxon>
        <taxon>Chionoecetes</taxon>
    </lineage>
</organism>
<feature type="region of interest" description="Disordered" evidence="2">
    <location>
        <begin position="207"/>
        <end position="248"/>
    </location>
</feature>
<dbReference type="PANTHER" id="PTHR16294">
    <property type="entry name" value="DYSTROBREVIN BINDING PROTEIN 1 DYSBINDIN"/>
    <property type="match status" value="1"/>
</dbReference>
<proteinExistence type="inferred from homology"/>
<sequence>MFESLRKNIQSVQDGITAGLQRLSVGEQKASTVSPSESQMNLAAGSDLLQMYQTQWATMHHLAEQNTAAAQDLDGDITQLADECECQHSQMAEIHSLLAHLPNIMAQLHSMLATIGSMRGLFEEVEGGLLTLEDLDEELTLQEHILDLRLSLALSREKNTHKLNSLNNELRDDHQAKMIVLETKKETERKEREKVFSEKFSEDIKNYKEGQIKTDRTPSSEEGAGLRLEEVDLEQDSSELDEFLNEPA</sequence>
<comment type="similarity">
    <text evidence="1">Belongs to the dysbindin family.</text>
</comment>
<comment type="caution">
    <text evidence="3">The sequence shown here is derived from an EMBL/GenBank/DDBJ whole genome shotgun (WGS) entry which is preliminary data.</text>
</comment>
<reference evidence="3" key="1">
    <citation type="submission" date="2020-07" db="EMBL/GenBank/DDBJ databases">
        <title>The High-quality genome of the commercially important snow crab, Chionoecetes opilio.</title>
        <authorList>
            <person name="Jeong J.-H."/>
            <person name="Ryu S."/>
        </authorList>
    </citation>
    <scope>NUCLEOTIDE SEQUENCE</scope>
    <source>
        <strain evidence="3">MADBK_172401_WGS</strain>
        <tissue evidence="3">Digestive gland</tissue>
    </source>
</reference>